<dbReference type="InterPro" id="IPR036249">
    <property type="entry name" value="Thioredoxin-like_sf"/>
</dbReference>
<evidence type="ECO:0000259" key="1">
    <source>
        <dbReference type="Pfam" id="PF00085"/>
    </source>
</evidence>
<comment type="caution">
    <text evidence="2">The sequence shown here is derived from an EMBL/GenBank/DDBJ whole genome shotgun (WGS) entry which is preliminary data.</text>
</comment>
<reference evidence="2" key="1">
    <citation type="submission" date="2024-05" db="EMBL/GenBank/DDBJ databases">
        <title>Alkalihalobacillus sp. strain MEB203 novel alkaliphilic bacterium from Lonar Lake, India.</title>
        <authorList>
            <person name="Joshi A."/>
            <person name="Thite S."/>
            <person name="Mengade P."/>
        </authorList>
    </citation>
    <scope>NUCLEOTIDE SEQUENCE</scope>
    <source>
        <strain evidence="2">MEB 203</strain>
    </source>
</reference>
<gene>
    <name evidence="2" type="ORF">N7Z68_17170</name>
</gene>
<keyword evidence="3" id="KW-1185">Reference proteome</keyword>
<dbReference type="SUPFAM" id="SSF52833">
    <property type="entry name" value="Thioredoxin-like"/>
    <property type="match status" value="1"/>
</dbReference>
<organism evidence="2 3">
    <name type="scientific">Alkalihalobacterium chitinilyticum</name>
    <dbReference type="NCBI Taxonomy" id="2980103"/>
    <lineage>
        <taxon>Bacteria</taxon>
        <taxon>Bacillati</taxon>
        <taxon>Bacillota</taxon>
        <taxon>Bacilli</taxon>
        <taxon>Bacillales</taxon>
        <taxon>Bacillaceae</taxon>
        <taxon>Alkalihalobacterium</taxon>
    </lineage>
</organism>
<sequence length="112" mass="13125">MRELTSLDMVEAFLKEHQYSFIYISRTNCGVCHALLPQVKELLEQYPLIQMGFINADDVEEIAGRFSIFTVPAMLLFIEEKEYIREARFVHLDALDEKIKKVYTMQTTNSEQ</sequence>
<dbReference type="CDD" id="cd02947">
    <property type="entry name" value="TRX_family"/>
    <property type="match status" value="1"/>
</dbReference>
<dbReference type="EMBL" id="JAOTPO010000013">
    <property type="protein sequence ID" value="MDE5415095.1"/>
    <property type="molecule type" value="Genomic_DNA"/>
</dbReference>
<dbReference type="Proteomes" id="UP001148125">
    <property type="component" value="Unassembled WGS sequence"/>
</dbReference>
<dbReference type="Gene3D" id="3.40.30.10">
    <property type="entry name" value="Glutaredoxin"/>
    <property type="match status" value="1"/>
</dbReference>
<evidence type="ECO:0000313" key="2">
    <source>
        <dbReference type="EMBL" id="MDE5415095.1"/>
    </source>
</evidence>
<name>A0ABT5VIL2_9BACI</name>
<accession>A0ABT5VIL2</accession>
<dbReference type="InterPro" id="IPR013766">
    <property type="entry name" value="Thioredoxin_domain"/>
</dbReference>
<feature type="domain" description="Thioredoxin" evidence="1">
    <location>
        <begin position="14"/>
        <end position="99"/>
    </location>
</feature>
<proteinExistence type="predicted"/>
<dbReference type="RefSeq" id="WP_275119704.1">
    <property type="nucleotide sequence ID" value="NZ_JAOTPO010000013.1"/>
</dbReference>
<protein>
    <submittedName>
        <fullName evidence="2">Thioredoxin family protein</fullName>
    </submittedName>
</protein>
<evidence type="ECO:0000313" key="3">
    <source>
        <dbReference type="Proteomes" id="UP001148125"/>
    </source>
</evidence>
<dbReference type="Pfam" id="PF00085">
    <property type="entry name" value="Thioredoxin"/>
    <property type="match status" value="1"/>
</dbReference>